<evidence type="ECO:0000259" key="9">
    <source>
        <dbReference type="PROSITE" id="PS51194"/>
    </source>
</evidence>
<dbReference type="InterPro" id="IPR008978">
    <property type="entry name" value="HSP20-like_chaperone"/>
</dbReference>
<keyword evidence="5" id="KW-0347">Helicase</keyword>
<evidence type="ECO:0000259" key="10">
    <source>
        <dbReference type="PROSITE" id="PS51203"/>
    </source>
</evidence>
<evidence type="ECO:0000256" key="3">
    <source>
        <dbReference type="ARBA" id="ARBA00022741"/>
    </source>
</evidence>
<keyword evidence="12" id="KW-1185">Reference proteome</keyword>
<evidence type="ECO:0000313" key="12">
    <source>
        <dbReference type="Proteomes" id="UP000826234"/>
    </source>
</evidence>
<dbReference type="SUPFAM" id="SSF49764">
    <property type="entry name" value="HSP20-like chaperones"/>
    <property type="match status" value="1"/>
</dbReference>
<evidence type="ECO:0000313" key="11">
    <source>
        <dbReference type="EMBL" id="KAH0619593.1"/>
    </source>
</evidence>
<keyword evidence="4" id="KW-0378">Hydrolase</keyword>
<evidence type="ECO:0000256" key="8">
    <source>
        <dbReference type="SAM" id="MobiDB-lite"/>
    </source>
</evidence>
<feature type="compositionally biased region" description="Basic residues" evidence="8">
    <location>
        <begin position="53"/>
        <end position="66"/>
    </location>
</feature>
<protein>
    <recommendedName>
        <fullName evidence="1">RNA helicase</fullName>
        <ecNumber evidence="1">3.6.4.13</ecNumber>
    </recommendedName>
</protein>
<comment type="catalytic activity">
    <reaction evidence="7">
        <text>ATP + H2O = ADP + phosphate + H(+)</text>
        <dbReference type="Rhea" id="RHEA:13065"/>
        <dbReference type="ChEBI" id="CHEBI:15377"/>
        <dbReference type="ChEBI" id="CHEBI:15378"/>
        <dbReference type="ChEBI" id="CHEBI:30616"/>
        <dbReference type="ChEBI" id="CHEBI:43474"/>
        <dbReference type="ChEBI" id="CHEBI:456216"/>
        <dbReference type="EC" id="3.6.4.13"/>
    </reaction>
</comment>
<dbReference type="InterPro" id="IPR007052">
    <property type="entry name" value="CS_dom"/>
</dbReference>
<dbReference type="PROSITE" id="PS51194">
    <property type="entry name" value="HELICASE_CTER"/>
    <property type="match status" value="1"/>
</dbReference>
<sequence>MNKKKQKGYQLNIITHVPVVLSNKIEPCSSLENSPLFPALKKKAHSERGRSPGPKKTKSSAKRHHSLDRDDEPVRDEPIKRSKVRPEKSKECHRLESPPPTRSKSPSPSAGPSLRSPPVLEAALSSPPRQPPHFVVSGSESEGEIREDVLAPTPGPSALHRDRASLGTEAEATPLDPEMEKILQDNPNLVYDSFANQFLMRVDPKMLLQFLNPDPLKAADGQDEAEDLLRNHFVGPSHVQSYSWPAIARGCDSVVICPENDPLIYLLPIITFLQSRGCYLSLPARNGVSLVFSPIALIICPGQRKAELVFELLEKYSYCSRPLHPILLSLGMNKEEIKSMRVPRGCKYNMTFFVPMLFYDMVTMSIYHHQMEIHTASKCEVIVTTPHSLLRLLEHHSLLFLRLCHLVFDEADVLFSEASHQVCNILEYYKTNLNIEDKESVPQQIVAVGNHWTKDIEYLVKEFMNDPYIVVLVCLECNRISTLLQTMDFTPTNAQKTLIFTSSVKEIDTVYKAVESTSVFCLKIHPETGFHFDNVVDQWNKRFSSGTHVVLVLTDESLPGLGITDATCVIHFSFPASPRIFGARLYSMSDHFQNSIEKVSPLAKEQPKAKSILLLTENNACHAVGILNYLKRTTANIPPELSEFTSGVLETREDSKTGKPLCHYLKSFGFCKFEEEEMNTQTEGENDKQHQVWNWTSLRKQTGFQSHSSDVHLEQTEEYHLYTFPTLQGRMNKNRCPDRHRISLQADLPRKVTDDALPKSGNITVLEVVPKEEENVFCRVHIKYIDEGRTGQVQDYKLLYLPEQFQRLPPQAVEFIVCRAKPIDNEVTRYINYKIRGKPHEAKIVLALNNTIWVDPVVRITRLLDLKTSINEYSIRSEILATGLGVDNPEHIHELQKLFRNAEIACEKKDLPALNESQKYETSEQATSAPSILDQAIYSSQTTVKQVMSKIQEDGMVQSEKGSESLQPSNECFHPAIKWFEKQDVIVLKIKVQNITSYSCKFFTQRIIFSGSAEGKLYLADMELKENIIEEKSSCVLKSNEAVITLAKEKRGSWCHLLKQKNPHVSFEFDYLEDSEERSPFPIGTAIKRRHKTGKVICEEEQESFQHSDTDSDVSTD</sequence>
<dbReference type="PANTHER" id="PTHR22655">
    <property type="entry name" value="ATP-DEPENDENT RNA HELICASE TDRD12-RELATED"/>
    <property type="match status" value="1"/>
</dbReference>
<dbReference type="InterPro" id="IPR001650">
    <property type="entry name" value="Helicase_C-like"/>
</dbReference>
<proteinExistence type="predicted"/>
<comment type="caution">
    <text evidence="11">The sequence shown here is derived from an EMBL/GenBank/DDBJ whole genome shotgun (WGS) entry which is preliminary data.</text>
</comment>
<evidence type="ECO:0000256" key="5">
    <source>
        <dbReference type="ARBA" id="ARBA00022806"/>
    </source>
</evidence>
<evidence type="ECO:0000256" key="2">
    <source>
        <dbReference type="ARBA" id="ARBA00022737"/>
    </source>
</evidence>
<dbReference type="Gene3D" id="2.60.40.790">
    <property type="match status" value="1"/>
</dbReference>
<dbReference type="EMBL" id="JAIPUX010003776">
    <property type="protein sequence ID" value="KAH0619593.1"/>
    <property type="molecule type" value="Genomic_DNA"/>
</dbReference>
<dbReference type="PROSITE" id="PS51203">
    <property type="entry name" value="CS"/>
    <property type="match status" value="1"/>
</dbReference>
<feature type="region of interest" description="Disordered" evidence="8">
    <location>
        <begin position="28"/>
        <end position="163"/>
    </location>
</feature>
<dbReference type="Proteomes" id="UP000826234">
    <property type="component" value="Unassembled WGS sequence"/>
</dbReference>
<keyword evidence="6" id="KW-0067">ATP-binding</keyword>
<accession>A0ABQ7SQJ1</accession>
<evidence type="ECO:0000256" key="6">
    <source>
        <dbReference type="ARBA" id="ARBA00022840"/>
    </source>
</evidence>
<dbReference type="InterPro" id="IPR027417">
    <property type="entry name" value="P-loop_NTPase"/>
</dbReference>
<gene>
    <name evidence="11" type="ORF">JD844_000325</name>
</gene>
<reference evidence="11 12" key="1">
    <citation type="journal article" date="2022" name="Gigascience">
        <title>A chromosome-level genome assembly and annotation of the desert horned lizard, Phrynosoma platyrhinos, provides insight into chromosomal rearrangements among reptiles.</title>
        <authorList>
            <person name="Koochekian N."/>
            <person name="Ascanio A."/>
            <person name="Farleigh K."/>
            <person name="Card D.C."/>
            <person name="Schield D.R."/>
            <person name="Castoe T.A."/>
            <person name="Jezkova T."/>
        </authorList>
    </citation>
    <scope>NUCLEOTIDE SEQUENCE [LARGE SCALE GENOMIC DNA]</scope>
    <source>
        <strain evidence="11">NK-2021</strain>
    </source>
</reference>
<dbReference type="SUPFAM" id="SSF52540">
    <property type="entry name" value="P-loop containing nucleoside triphosphate hydrolases"/>
    <property type="match status" value="2"/>
</dbReference>
<dbReference type="PANTHER" id="PTHR22655:SF2">
    <property type="entry name" value="ATP-DEPENDENT RNA HELICASE TDRD12-RELATED"/>
    <property type="match status" value="1"/>
</dbReference>
<evidence type="ECO:0000256" key="4">
    <source>
        <dbReference type="ARBA" id="ARBA00022801"/>
    </source>
</evidence>
<feature type="compositionally biased region" description="Basic and acidic residues" evidence="8">
    <location>
        <begin position="75"/>
        <end position="96"/>
    </location>
</feature>
<evidence type="ECO:0000256" key="7">
    <source>
        <dbReference type="ARBA" id="ARBA00047984"/>
    </source>
</evidence>
<dbReference type="EC" id="3.6.4.13" evidence="1"/>
<dbReference type="Gene3D" id="3.40.50.300">
    <property type="entry name" value="P-loop containing nucleotide triphosphate hydrolases"/>
    <property type="match status" value="2"/>
</dbReference>
<evidence type="ECO:0000256" key="1">
    <source>
        <dbReference type="ARBA" id="ARBA00012552"/>
    </source>
</evidence>
<feature type="domain" description="CS" evidence="10">
    <location>
        <begin position="972"/>
        <end position="1058"/>
    </location>
</feature>
<feature type="domain" description="Helicase C-terminal" evidence="9">
    <location>
        <begin position="482"/>
        <end position="645"/>
    </location>
</feature>
<keyword evidence="3" id="KW-0547">Nucleotide-binding</keyword>
<name>A0ABQ7SQJ1_PHRPL</name>
<organism evidence="11 12">
    <name type="scientific">Phrynosoma platyrhinos</name>
    <name type="common">Desert horned lizard</name>
    <dbReference type="NCBI Taxonomy" id="52577"/>
    <lineage>
        <taxon>Eukaryota</taxon>
        <taxon>Metazoa</taxon>
        <taxon>Chordata</taxon>
        <taxon>Craniata</taxon>
        <taxon>Vertebrata</taxon>
        <taxon>Euteleostomi</taxon>
        <taxon>Lepidosauria</taxon>
        <taxon>Squamata</taxon>
        <taxon>Bifurcata</taxon>
        <taxon>Unidentata</taxon>
        <taxon>Episquamata</taxon>
        <taxon>Toxicofera</taxon>
        <taxon>Iguania</taxon>
        <taxon>Phrynosomatidae</taxon>
        <taxon>Phrynosomatinae</taxon>
        <taxon>Phrynosoma</taxon>
    </lineage>
</organism>
<keyword evidence="2" id="KW-0677">Repeat</keyword>